<feature type="compositionally biased region" description="Polar residues" evidence="2">
    <location>
        <begin position="49"/>
        <end position="59"/>
    </location>
</feature>
<protein>
    <recommendedName>
        <fullName evidence="3">C20G8.02-like WWE domain-containing protein</fullName>
    </recommendedName>
</protein>
<dbReference type="Pfam" id="PF23463">
    <property type="entry name" value="WWE_2"/>
    <property type="match status" value="1"/>
</dbReference>
<name>A0ABQ9ETV4_TEGGR</name>
<proteinExistence type="predicted"/>
<dbReference type="InterPro" id="IPR058055">
    <property type="entry name" value="PA-PLA1"/>
</dbReference>
<gene>
    <name evidence="4" type="ORF">KUTeg_013378</name>
</gene>
<dbReference type="Proteomes" id="UP001217089">
    <property type="component" value="Unassembled WGS sequence"/>
</dbReference>
<feature type="coiled-coil region" evidence="1">
    <location>
        <begin position="402"/>
        <end position="439"/>
    </location>
</feature>
<keyword evidence="5" id="KW-1185">Reference proteome</keyword>
<dbReference type="PANTHER" id="PTHR23509">
    <property type="entry name" value="PA-PL1 PHOSPHOLIPASE FAMILY"/>
    <property type="match status" value="1"/>
</dbReference>
<sequence length="484" mass="55768">MMRDFGSPADAVLHGSTGSRVSSNRSSIERLYSSMAQSDDDDNDDNESLRSFTSGSSGAKYTPPLCKQQKFLFPQKEFVDKLRPEEIRWFYRRKDQNEKWSPFIGYDSLRIECRYRALQTVLDDKDEIDNDVIIVRGGLYQVDVVEKTCIPIYWSGDAAEILRGMWFYDSTWQPIEEAYSIQIETEHLAKFLGRRLDEEQPQPVKGKKPVLHHIRFQDFYIDWNGPNEVYEFSESTSSRIVRSVRNNLGLKISGSRIHRGYIHEAIMEDKPADISHLVFVIHGIGQKMETGNIVKRCHELRNRTRSLKDKFFPYFDSNTCNQRSEFLPVEWRTSLKLDGDTVESITPQKIKGIRTVLNSSAMDILYYTSPLYRSEVSAVISYDIISGWNPIQLYDKFVNSVIDEEEEQAVGSEELLGELEEAKKRVNELESLLTKVHDKQKNFVKPIENLFCLGSPLAVFLALRGIRPKGKGTIDHILPSTDYT</sequence>
<evidence type="ECO:0000313" key="5">
    <source>
        <dbReference type="Proteomes" id="UP001217089"/>
    </source>
</evidence>
<feature type="region of interest" description="Disordered" evidence="2">
    <location>
        <begin position="1"/>
        <end position="61"/>
    </location>
</feature>
<evidence type="ECO:0000256" key="1">
    <source>
        <dbReference type="SAM" id="Coils"/>
    </source>
</evidence>
<comment type="caution">
    <text evidence="4">The sequence shown here is derived from an EMBL/GenBank/DDBJ whole genome shotgun (WGS) entry which is preliminary data.</text>
</comment>
<dbReference type="PANTHER" id="PTHR23509:SF48">
    <property type="entry name" value="INTRACELLULAR PHOSPHOLIPASE A1"/>
    <property type="match status" value="1"/>
</dbReference>
<evidence type="ECO:0000313" key="4">
    <source>
        <dbReference type="EMBL" id="KAJ8308504.1"/>
    </source>
</evidence>
<feature type="domain" description="C20G8.02-like WWE" evidence="3">
    <location>
        <begin position="93"/>
        <end position="163"/>
    </location>
</feature>
<organism evidence="4 5">
    <name type="scientific">Tegillarca granosa</name>
    <name type="common">Malaysian cockle</name>
    <name type="synonym">Anadara granosa</name>
    <dbReference type="NCBI Taxonomy" id="220873"/>
    <lineage>
        <taxon>Eukaryota</taxon>
        <taxon>Metazoa</taxon>
        <taxon>Spiralia</taxon>
        <taxon>Lophotrochozoa</taxon>
        <taxon>Mollusca</taxon>
        <taxon>Bivalvia</taxon>
        <taxon>Autobranchia</taxon>
        <taxon>Pteriomorphia</taxon>
        <taxon>Arcoida</taxon>
        <taxon>Arcoidea</taxon>
        <taxon>Arcidae</taxon>
        <taxon>Tegillarca</taxon>
    </lineage>
</organism>
<accession>A0ABQ9ETV4</accession>
<keyword evidence="1" id="KW-0175">Coiled coil</keyword>
<evidence type="ECO:0000259" key="3">
    <source>
        <dbReference type="Pfam" id="PF23463"/>
    </source>
</evidence>
<dbReference type="EMBL" id="JARBDR010000657">
    <property type="protein sequence ID" value="KAJ8308504.1"/>
    <property type="molecule type" value="Genomic_DNA"/>
</dbReference>
<feature type="compositionally biased region" description="Low complexity" evidence="2">
    <location>
        <begin position="15"/>
        <end position="26"/>
    </location>
</feature>
<reference evidence="4 5" key="1">
    <citation type="submission" date="2022-12" db="EMBL/GenBank/DDBJ databases">
        <title>Chromosome-level genome of Tegillarca granosa.</title>
        <authorList>
            <person name="Kim J."/>
        </authorList>
    </citation>
    <scope>NUCLEOTIDE SEQUENCE [LARGE SCALE GENOMIC DNA]</scope>
    <source>
        <strain evidence="4">Teg-2019</strain>
        <tissue evidence="4">Adductor muscle</tissue>
    </source>
</reference>
<dbReference type="InterPro" id="IPR057826">
    <property type="entry name" value="WWE_C20G8.02"/>
</dbReference>
<evidence type="ECO:0000256" key="2">
    <source>
        <dbReference type="SAM" id="MobiDB-lite"/>
    </source>
</evidence>